<accession>A0A2G8K5Q9</accession>
<dbReference type="SUPFAM" id="SSF47823">
    <property type="entry name" value="lambda integrase-like, N-terminal domain"/>
    <property type="match status" value="1"/>
</dbReference>
<evidence type="ECO:0008006" key="5">
    <source>
        <dbReference type="Google" id="ProtNLM"/>
    </source>
</evidence>
<evidence type="ECO:0000256" key="2">
    <source>
        <dbReference type="SAM" id="MobiDB-lite"/>
    </source>
</evidence>
<evidence type="ECO:0000256" key="1">
    <source>
        <dbReference type="ARBA" id="ARBA00023125"/>
    </source>
</evidence>
<dbReference type="PANTHER" id="PTHR35617:SF3">
    <property type="entry name" value="CORE-BINDING (CB) DOMAIN-CONTAINING PROTEIN"/>
    <property type="match status" value="1"/>
</dbReference>
<feature type="compositionally biased region" description="Basic residues" evidence="2">
    <location>
        <begin position="1"/>
        <end position="12"/>
    </location>
</feature>
<comment type="caution">
    <text evidence="3">The sequence shown here is derived from an EMBL/GenBank/DDBJ whole genome shotgun (WGS) entry which is preliminary data.</text>
</comment>
<protein>
    <recommendedName>
        <fullName evidence="5">Core-binding (CB) domain-containing protein</fullName>
    </recommendedName>
</protein>
<organism evidence="3 4">
    <name type="scientific">Stichopus japonicus</name>
    <name type="common">Sea cucumber</name>
    <dbReference type="NCBI Taxonomy" id="307972"/>
    <lineage>
        <taxon>Eukaryota</taxon>
        <taxon>Metazoa</taxon>
        <taxon>Echinodermata</taxon>
        <taxon>Eleutherozoa</taxon>
        <taxon>Echinozoa</taxon>
        <taxon>Holothuroidea</taxon>
        <taxon>Aspidochirotacea</taxon>
        <taxon>Aspidochirotida</taxon>
        <taxon>Stichopodidae</taxon>
        <taxon>Apostichopus</taxon>
    </lineage>
</organism>
<dbReference type="PANTHER" id="PTHR35617">
    <property type="entry name" value="PHAGE_INTEGRASE DOMAIN-CONTAINING PROTEIN"/>
    <property type="match status" value="1"/>
</dbReference>
<dbReference type="OrthoDB" id="2348824at2759"/>
<name>A0A2G8K5Q9_STIJA</name>
<dbReference type="InterPro" id="IPR010998">
    <property type="entry name" value="Integrase_recombinase_N"/>
</dbReference>
<evidence type="ECO:0000313" key="4">
    <source>
        <dbReference type="Proteomes" id="UP000230750"/>
    </source>
</evidence>
<evidence type="ECO:0000313" key="3">
    <source>
        <dbReference type="EMBL" id="PIK43357.1"/>
    </source>
</evidence>
<feature type="region of interest" description="Disordered" evidence="2">
    <location>
        <begin position="1"/>
        <end position="32"/>
    </location>
</feature>
<sequence length="300" mass="34016">MGGSRHDHRVRHGPTGLTQSRKGHRDSRCPVQGQLDPNEWTLSQQTCDKIFHRFGRPLVDLFAGWDNNRLPTFCSREFHPQAFHIDDMSLSWDGMDAYLCMISQVLRKIRFSRGRLILVPPSWPRRPWFGEILQLLTDTTAILPDTPHLLSQRRVTLAHPNIKGLTVSCLEIVRSSLRQRGLSEAAAAMAADARRRSTVATYNSRLRRFGVWCRTRQALPTNASLTSIADFLLTLFQGDKQVTTIKNYRSAIAAIHQGFPDGSTPGNRETEKLPNCSGEWQTVIRVRRLLGTLSHATRLD</sequence>
<gene>
    <name evidence="3" type="ORF">BSL78_19789</name>
</gene>
<proteinExistence type="predicted"/>
<dbReference type="EMBL" id="MRZV01000856">
    <property type="protein sequence ID" value="PIK43357.1"/>
    <property type="molecule type" value="Genomic_DNA"/>
</dbReference>
<dbReference type="AlphaFoldDB" id="A0A2G8K5Q9"/>
<dbReference type="Gene3D" id="1.10.150.130">
    <property type="match status" value="1"/>
</dbReference>
<keyword evidence="4" id="KW-1185">Reference proteome</keyword>
<keyword evidence="1" id="KW-0238">DNA-binding</keyword>
<dbReference type="Proteomes" id="UP000230750">
    <property type="component" value="Unassembled WGS sequence"/>
</dbReference>
<dbReference type="GO" id="GO:0003677">
    <property type="term" value="F:DNA binding"/>
    <property type="evidence" value="ECO:0007669"/>
    <property type="project" value="UniProtKB-KW"/>
</dbReference>
<reference evidence="3 4" key="1">
    <citation type="journal article" date="2017" name="PLoS Biol.">
        <title>The sea cucumber genome provides insights into morphological evolution and visceral regeneration.</title>
        <authorList>
            <person name="Zhang X."/>
            <person name="Sun L."/>
            <person name="Yuan J."/>
            <person name="Sun Y."/>
            <person name="Gao Y."/>
            <person name="Zhang L."/>
            <person name="Li S."/>
            <person name="Dai H."/>
            <person name="Hamel J.F."/>
            <person name="Liu C."/>
            <person name="Yu Y."/>
            <person name="Liu S."/>
            <person name="Lin W."/>
            <person name="Guo K."/>
            <person name="Jin S."/>
            <person name="Xu P."/>
            <person name="Storey K.B."/>
            <person name="Huan P."/>
            <person name="Zhang T."/>
            <person name="Zhou Y."/>
            <person name="Zhang J."/>
            <person name="Lin C."/>
            <person name="Li X."/>
            <person name="Xing L."/>
            <person name="Huo D."/>
            <person name="Sun M."/>
            <person name="Wang L."/>
            <person name="Mercier A."/>
            <person name="Li F."/>
            <person name="Yang H."/>
            <person name="Xiang J."/>
        </authorList>
    </citation>
    <scope>NUCLEOTIDE SEQUENCE [LARGE SCALE GENOMIC DNA]</scope>
    <source>
        <strain evidence="3">Shaxun</strain>
        <tissue evidence="3">Muscle</tissue>
    </source>
</reference>